<name>A0AAP3XRE8_9PROT</name>
<dbReference type="Proteomes" id="UP001301140">
    <property type="component" value="Unassembled WGS sequence"/>
</dbReference>
<proteinExistence type="predicted"/>
<keyword evidence="3" id="KW-1185">Reference proteome</keyword>
<dbReference type="EMBL" id="JARGEQ010000091">
    <property type="protein sequence ID" value="MDF1586604.1"/>
    <property type="molecule type" value="Genomic_DNA"/>
</dbReference>
<dbReference type="AlphaFoldDB" id="A0AAP3XRE8"/>
<evidence type="ECO:0000313" key="2">
    <source>
        <dbReference type="EMBL" id="MDF1586604.1"/>
    </source>
</evidence>
<comment type="caution">
    <text evidence="2">The sequence shown here is derived from an EMBL/GenBank/DDBJ whole genome shotgun (WGS) entry which is preliminary data.</text>
</comment>
<feature type="region of interest" description="Disordered" evidence="1">
    <location>
        <begin position="1"/>
        <end position="21"/>
    </location>
</feature>
<organism evidence="2 3">
    <name type="scientific">Marinimicrococcus flavescens</name>
    <dbReference type="NCBI Taxonomy" id="3031815"/>
    <lineage>
        <taxon>Bacteria</taxon>
        <taxon>Pseudomonadati</taxon>
        <taxon>Pseudomonadota</taxon>
        <taxon>Alphaproteobacteria</taxon>
        <taxon>Geminicoccales</taxon>
        <taxon>Geminicoccaceae</taxon>
        <taxon>Marinimicrococcus</taxon>
    </lineage>
</organism>
<sequence length="62" mass="7444">MQSKREATNTQETRRDRHRATPLDDAFERWLAARMRKVYGDPRERELPRDMLELVQRFAQGG</sequence>
<gene>
    <name evidence="2" type="ORF">PZ740_09435</name>
</gene>
<evidence type="ECO:0008006" key="4">
    <source>
        <dbReference type="Google" id="ProtNLM"/>
    </source>
</evidence>
<dbReference type="RefSeq" id="WP_327789019.1">
    <property type="nucleotide sequence ID" value="NZ_JARGEQ010000091.1"/>
</dbReference>
<reference evidence="2 3" key="1">
    <citation type="submission" date="2023-03" db="EMBL/GenBank/DDBJ databases">
        <title>YIM 152171 draft genome.</title>
        <authorList>
            <person name="Yang Z."/>
        </authorList>
    </citation>
    <scope>NUCLEOTIDE SEQUENCE [LARGE SCALE GENOMIC DNA]</scope>
    <source>
        <strain evidence="2 3">YIM 152171</strain>
    </source>
</reference>
<evidence type="ECO:0000313" key="3">
    <source>
        <dbReference type="Proteomes" id="UP001301140"/>
    </source>
</evidence>
<accession>A0AAP3XRE8</accession>
<protein>
    <recommendedName>
        <fullName evidence="4">Anti-sigma factor NepR domain-containing protein</fullName>
    </recommendedName>
</protein>
<evidence type="ECO:0000256" key="1">
    <source>
        <dbReference type="SAM" id="MobiDB-lite"/>
    </source>
</evidence>